<feature type="domain" description="CWH43-like N-terminal" evidence="2">
    <location>
        <begin position="13"/>
        <end position="220"/>
    </location>
</feature>
<dbReference type="InterPro" id="IPR019402">
    <property type="entry name" value="CWH43_N"/>
</dbReference>
<dbReference type="GO" id="GO:0006506">
    <property type="term" value="P:GPI anchor biosynthetic process"/>
    <property type="evidence" value="ECO:0000318"/>
    <property type="project" value="GO_Central"/>
</dbReference>
<dbReference type="GeneID" id="7048378"/>
<dbReference type="InterPro" id="IPR053912">
    <property type="entry name" value="PGAP2IP_TM_1nd"/>
</dbReference>
<accession>B6K039</accession>
<feature type="transmembrane region" description="Helical" evidence="1">
    <location>
        <begin position="649"/>
        <end position="666"/>
    </location>
</feature>
<evidence type="ECO:0000256" key="1">
    <source>
        <dbReference type="SAM" id="Phobius"/>
    </source>
</evidence>
<feature type="domain" description="PGAP2IP second transmembrane" evidence="3">
    <location>
        <begin position="448"/>
        <end position="617"/>
    </location>
</feature>
<feature type="transmembrane region" description="Helical" evidence="1">
    <location>
        <begin position="164"/>
        <end position="181"/>
    </location>
</feature>
<reference evidence="6 8" key="1">
    <citation type="journal article" date="2011" name="Science">
        <title>Comparative functional genomics of the fission yeasts.</title>
        <authorList>
            <person name="Rhind N."/>
            <person name="Chen Z."/>
            <person name="Yassour M."/>
            <person name="Thompson D.A."/>
            <person name="Haas B.J."/>
            <person name="Habib N."/>
            <person name="Wapinski I."/>
            <person name="Roy S."/>
            <person name="Lin M.F."/>
            <person name="Heiman D.I."/>
            <person name="Young S.K."/>
            <person name="Furuya K."/>
            <person name="Guo Y."/>
            <person name="Pidoux A."/>
            <person name="Chen H.M."/>
            <person name="Robbertse B."/>
            <person name="Goldberg J.M."/>
            <person name="Aoki K."/>
            <person name="Bayne E.H."/>
            <person name="Berlin A.M."/>
            <person name="Desjardins C.A."/>
            <person name="Dobbs E."/>
            <person name="Dukaj L."/>
            <person name="Fan L."/>
            <person name="FitzGerald M.G."/>
            <person name="French C."/>
            <person name="Gujja S."/>
            <person name="Hansen K."/>
            <person name="Keifenheim D."/>
            <person name="Levin J.Z."/>
            <person name="Mosher R.A."/>
            <person name="Mueller C.A."/>
            <person name="Pfiffner J."/>
            <person name="Priest M."/>
            <person name="Russ C."/>
            <person name="Smialowska A."/>
            <person name="Swoboda P."/>
            <person name="Sykes S.M."/>
            <person name="Vaughn M."/>
            <person name="Vengrova S."/>
            <person name="Yoder R."/>
            <person name="Zeng Q."/>
            <person name="Allshire R."/>
            <person name="Baulcombe D."/>
            <person name="Birren B.W."/>
            <person name="Brown W."/>
            <person name="Ekwall K."/>
            <person name="Kellis M."/>
            <person name="Leatherwood J."/>
            <person name="Levin H."/>
            <person name="Margalit H."/>
            <person name="Martienssen R."/>
            <person name="Nieduszynski C.A."/>
            <person name="Spatafora J.W."/>
            <person name="Friedman N."/>
            <person name="Dalgaard J.Z."/>
            <person name="Baumann P."/>
            <person name="Niki H."/>
            <person name="Regev A."/>
            <person name="Nusbaum C."/>
        </authorList>
    </citation>
    <scope>NUCLEOTIDE SEQUENCE [LARGE SCALE GENOMIC DNA]</scope>
    <source>
        <strain evidence="8">yFS275 / FY16936</strain>
    </source>
</reference>
<dbReference type="InterPro" id="IPR051916">
    <property type="entry name" value="GPI-anchor_lipid_remodeler"/>
</dbReference>
<dbReference type="JaponicusDB" id="SJAG_01227">
    <property type="gene designation" value="cwh43"/>
</dbReference>
<protein>
    <submittedName>
        <fullName evidence="6">Glycosylceramide biosynthesis protein</fullName>
    </submittedName>
</protein>
<feature type="transmembrane region" description="Helical" evidence="1">
    <location>
        <begin position="565"/>
        <end position="589"/>
    </location>
</feature>
<dbReference type="GO" id="GO:0005886">
    <property type="term" value="C:plasma membrane"/>
    <property type="evidence" value="ECO:0007669"/>
    <property type="project" value="EnsemblFungi"/>
</dbReference>
<dbReference type="Pfam" id="PF10277">
    <property type="entry name" value="Frag1"/>
    <property type="match status" value="1"/>
</dbReference>
<keyword evidence="8" id="KW-1185">Reference proteome</keyword>
<evidence type="ECO:0000259" key="2">
    <source>
        <dbReference type="Pfam" id="PF10277"/>
    </source>
</evidence>
<dbReference type="STRING" id="402676.B6K039"/>
<feature type="transmembrane region" description="Helical" evidence="1">
    <location>
        <begin position="12"/>
        <end position="35"/>
    </location>
</feature>
<dbReference type="InterPro" id="IPR036691">
    <property type="entry name" value="Endo/exonu/phosph_ase_sf"/>
</dbReference>
<dbReference type="Pfam" id="PF23021">
    <property type="entry name" value="6TM_2nd_PGAP2IP"/>
    <property type="match status" value="1"/>
</dbReference>
<feature type="transmembrane region" description="Helical" evidence="1">
    <location>
        <begin position="512"/>
        <end position="528"/>
    </location>
</feature>
<dbReference type="OMA" id="CVWYFPL"/>
<feature type="transmembrane region" description="Helical" evidence="1">
    <location>
        <begin position="71"/>
        <end position="93"/>
    </location>
</feature>
<dbReference type="Gene3D" id="3.60.10.10">
    <property type="entry name" value="Endonuclease/exonuclease/phosphatase"/>
    <property type="match status" value="1"/>
</dbReference>
<dbReference type="VEuPathDB" id="FungiDB:SJAG_01227"/>
<dbReference type="PANTHER" id="PTHR14859">
    <property type="entry name" value="CALCOFLUOR WHITE HYPERSENSITIVE PROTEIN PRECURSOR"/>
    <property type="match status" value="1"/>
</dbReference>
<dbReference type="eggNOG" id="KOG3979">
    <property type="taxonomic scope" value="Eukaryota"/>
</dbReference>
<feature type="transmembrane region" description="Helical" evidence="1">
    <location>
        <begin position="319"/>
        <end position="337"/>
    </location>
</feature>
<feature type="transmembrane region" description="Helical" evidence="1">
    <location>
        <begin position="343"/>
        <end position="362"/>
    </location>
</feature>
<keyword evidence="1" id="KW-0812">Transmembrane</keyword>
<dbReference type="OrthoDB" id="68581at2759"/>
<feature type="transmembrane region" description="Helical" evidence="1">
    <location>
        <begin position="442"/>
        <end position="464"/>
    </location>
</feature>
<feature type="transmembrane region" description="Helical" evidence="1">
    <location>
        <begin position="296"/>
        <end position="312"/>
    </location>
</feature>
<keyword evidence="1" id="KW-1133">Transmembrane helix</keyword>
<keyword evidence="1" id="KW-0472">Membrane</keyword>
<dbReference type="AlphaFoldDB" id="B6K039"/>
<dbReference type="GO" id="GO:0005635">
    <property type="term" value="C:nuclear envelope"/>
    <property type="evidence" value="ECO:0007669"/>
    <property type="project" value="EnsemblFungi"/>
</dbReference>
<dbReference type="HOGENOM" id="CLU_009808_0_0_1"/>
<feature type="domain" description="PGAP2IP C-terminal nuclease-like" evidence="5">
    <location>
        <begin position="684"/>
        <end position="923"/>
    </location>
</feature>
<feature type="transmembrane region" description="Helical" evidence="1">
    <location>
        <begin position="100"/>
        <end position="120"/>
    </location>
</feature>
<feature type="transmembrane region" description="Helical" evidence="1">
    <location>
        <begin position="601"/>
        <end position="619"/>
    </location>
</feature>
<dbReference type="GO" id="GO:0031505">
    <property type="term" value="P:fungal-type cell wall organization"/>
    <property type="evidence" value="ECO:0000318"/>
    <property type="project" value="GO_Central"/>
</dbReference>
<sequence>MAVAGKDVVIPARYIAVVHTILSFTAFIIPLALALSLHYKKVVKNEFYGYPEEWFPSVSATIGDWYPERSVFQFLIALTATPRLLVLLLWIAASGSHKKSVLFTAFVGLIRTAFCGGWVYVTSTDDHDKHDIFMIVYLVYNAPWFYLTSRLSPKHPMSTKCRRIGAGMFIGTVFPLIYWYIQHKFKQVPGAYTIYAFFEWTLILWDVSFDAAHIWDFKDIDLICSFGGPSGASVALNKKKSAQSDANAVPKESIFSVLGFFSETYMAFVFWSVFTSMGLLIWYFPLWHMGISGHEATIFVLLSPALLYFPFVRCLVSKVPLLFMSLSLVGVASYLVQDPANRLFTTGFAAGMGCLAWAGIFYNARKSRVALQSHITSFLLGLAASSVAKFSNFANNPIWPILHEENGGKNMLGLIVGTVSCFILLCTGFGKSIPTSEKRERPVFSLPIASLCLGTVLYGLHVLLCDSSTIILWNWSGYPVRGPLPLPHGLITIVTMIATIFLAPKIYRCRRLVLHGFSVFVSSAYLLHVRDGWMGYFAGLYFANYLIICFYAVMVSAVHFNPGAFYGLALFFYIIYALAHVWVVAYEFVPGGKLMRERTHFITAAVCFSISLVLVSYITRVKNRKGKAGKCSFTDFELSENEGKVQKKSFIKTFLVSLLLIASAIHSTVTLSPPYDYTPYHPEEKLFTAGIWTIHFGLDNFMWASERRMRDAFKDMELDIVGLLESDTQRLIGGFRDITQEIAHDLGMYADYGPGPNKHTWGAALLSKFPIINSTHHLLPSPRGELAPAIHATLDIYGEAIDVVVSHNGQYESFLDRRLQSTELGRIMRESPRPLVFLGYVVSNVGQEPQTLLTHENGMQDIEPSDWDRWCQYILYRGVKRVGYARLHRSTITDTELQTGKFVVTKEPARNVRVDASEVPAGYRYPDKFFGSGVRGHYYDNNNVVHEPWYYD</sequence>
<dbReference type="EMBL" id="KE651168">
    <property type="protein sequence ID" value="EEB06189.1"/>
    <property type="molecule type" value="Genomic_DNA"/>
</dbReference>
<evidence type="ECO:0000313" key="6">
    <source>
        <dbReference type="EMBL" id="EEB06189.1"/>
    </source>
</evidence>
<dbReference type="PANTHER" id="PTHR14859:SF1">
    <property type="entry name" value="PGAP2-INTERACTING PROTEIN"/>
    <property type="match status" value="1"/>
</dbReference>
<evidence type="ECO:0000259" key="5">
    <source>
        <dbReference type="Pfam" id="PF23226"/>
    </source>
</evidence>
<feature type="transmembrane region" description="Helical" evidence="1">
    <location>
        <begin position="132"/>
        <end position="152"/>
    </location>
</feature>
<feature type="transmembrane region" description="Helical" evidence="1">
    <location>
        <begin position="187"/>
        <end position="205"/>
    </location>
</feature>
<dbReference type="InterPro" id="IPR057315">
    <property type="entry name" value="Exo_endo_phos_PGAP2IP_C"/>
</dbReference>
<organism evidence="6 8">
    <name type="scientific">Schizosaccharomyces japonicus (strain yFS275 / FY16936)</name>
    <name type="common">Fission yeast</name>
    <dbReference type="NCBI Taxonomy" id="402676"/>
    <lineage>
        <taxon>Eukaryota</taxon>
        <taxon>Fungi</taxon>
        <taxon>Dikarya</taxon>
        <taxon>Ascomycota</taxon>
        <taxon>Taphrinomycotina</taxon>
        <taxon>Schizosaccharomycetes</taxon>
        <taxon>Schizosaccharomycetales</taxon>
        <taxon>Schizosaccharomycetaceae</taxon>
        <taxon>Schizosaccharomyces</taxon>
    </lineage>
</organism>
<proteinExistence type="predicted"/>
<feature type="transmembrane region" description="Helical" evidence="1">
    <location>
        <begin position="369"/>
        <end position="391"/>
    </location>
</feature>
<evidence type="ECO:0000313" key="8">
    <source>
        <dbReference type="Proteomes" id="UP000001744"/>
    </source>
</evidence>
<evidence type="ECO:0000313" key="7">
    <source>
        <dbReference type="JaponicusDB" id="SJAG_01227"/>
    </source>
</evidence>
<dbReference type="Pfam" id="PF23022">
    <property type="entry name" value="6TM_1st_PGAP2IP"/>
    <property type="match status" value="1"/>
</dbReference>
<dbReference type="GO" id="GO:0005789">
    <property type="term" value="C:endoplasmic reticulum membrane"/>
    <property type="evidence" value="ECO:0007669"/>
    <property type="project" value="EnsemblFungi"/>
</dbReference>
<feature type="transmembrane region" description="Helical" evidence="1">
    <location>
        <begin position="534"/>
        <end position="553"/>
    </location>
</feature>
<gene>
    <name evidence="7" type="primary">cwh43</name>
    <name evidence="6" type="ORF">SJAG_01227</name>
</gene>
<feature type="domain" description="PGAP2IP first transmembrane" evidence="4">
    <location>
        <begin position="268"/>
        <end position="422"/>
    </location>
</feature>
<feature type="transmembrane region" description="Helical" evidence="1">
    <location>
        <begin position="411"/>
        <end position="430"/>
    </location>
</feature>
<evidence type="ECO:0000259" key="3">
    <source>
        <dbReference type="Pfam" id="PF23021"/>
    </source>
</evidence>
<dbReference type="FunFam" id="3.60.10.10:FF:000031">
    <property type="entry name" value="Calcofluor white hypersensitive protein"/>
    <property type="match status" value="1"/>
</dbReference>
<dbReference type="Pfam" id="PF23226">
    <property type="entry name" value="Exo_endo_phos_PGAP2IP"/>
    <property type="match status" value="1"/>
</dbReference>
<dbReference type="RefSeq" id="XP_002172482.1">
    <property type="nucleotide sequence ID" value="XM_002172446.2"/>
</dbReference>
<dbReference type="Proteomes" id="UP000001744">
    <property type="component" value="Unassembled WGS sequence"/>
</dbReference>
<dbReference type="InterPro" id="IPR053911">
    <property type="entry name" value="PGAP2IP_TM_2nd"/>
</dbReference>
<feature type="transmembrane region" description="Helical" evidence="1">
    <location>
        <begin position="484"/>
        <end position="503"/>
    </location>
</feature>
<name>B6K039_SCHJY</name>
<dbReference type="SUPFAM" id="SSF56219">
    <property type="entry name" value="DNase I-like"/>
    <property type="match status" value="1"/>
</dbReference>
<evidence type="ECO:0000259" key="4">
    <source>
        <dbReference type="Pfam" id="PF23022"/>
    </source>
</evidence>
<feature type="transmembrane region" description="Helical" evidence="1">
    <location>
        <begin position="686"/>
        <end position="704"/>
    </location>
</feature>
<dbReference type="GO" id="GO:0005783">
    <property type="term" value="C:endoplasmic reticulum"/>
    <property type="evidence" value="ECO:0000318"/>
    <property type="project" value="GO_Central"/>
</dbReference>